<dbReference type="Pfam" id="PF05832">
    <property type="entry name" value="DUF846"/>
    <property type="match status" value="2"/>
</dbReference>
<evidence type="ECO:0000256" key="3">
    <source>
        <dbReference type="ARBA" id="ARBA00022692"/>
    </source>
</evidence>
<reference evidence="8 9" key="1">
    <citation type="submission" date="2019-06" db="EMBL/GenBank/DDBJ databases">
        <title>Genomics analysis of Aphanomyces spp. identifies a new class of oomycete effector associated with host adaptation.</title>
        <authorList>
            <person name="Gaulin E."/>
        </authorList>
    </citation>
    <scope>NUCLEOTIDE SEQUENCE [LARGE SCALE GENOMIC DNA]</scope>
    <source>
        <strain evidence="8 9">E</strain>
    </source>
</reference>
<keyword evidence="5 6" id="KW-0472">Membrane</keyword>
<evidence type="ECO:0000256" key="6">
    <source>
        <dbReference type="RuleBase" id="RU361206"/>
    </source>
</evidence>
<protein>
    <recommendedName>
        <fullName evidence="6">Golgi apparatus membrane protein TVP23 homolog</fullName>
    </recommendedName>
</protein>
<evidence type="ECO:0000313" key="8">
    <source>
        <dbReference type="EMBL" id="KAF0755820.1"/>
    </source>
</evidence>
<gene>
    <name evidence="8" type="ORF">AaE_004842</name>
</gene>
<keyword evidence="4 6" id="KW-1133">Transmembrane helix</keyword>
<dbReference type="EMBL" id="VJMI01010412">
    <property type="protein sequence ID" value="KAF0755820.1"/>
    <property type="molecule type" value="Genomic_DNA"/>
</dbReference>
<feature type="region of interest" description="Disordered" evidence="7">
    <location>
        <begin position="1"/>
        <end position="42"/>
    </location>
</feature>
<proteinExistence type="inferred from homology"/>
<comment type="caution">
    <text evidence="8">The sequence shown here is derived from an EMBL/GenBank/DDBJ whole genome shotgun (WGS) entry which is preliminary data.</text>
</comment>
<comment type="similarity">
    <text evidence="2 6">Belongs to the TVP23 family.</text>
</comment>
<feature type="transmembrane region" description="Helical" evidence="6">
    <location>
        <begin position="89"/>
        <end position="108"/>
    </location>
</feature>
<dbReference type="Proteomes" id="UP000469452">
    <property type="component" value="Unassembled WGS sequence"/>
</dbReference>
<dbReference type="GO" id="GO:0000139">
    <property type="term" value="C:Golgi membrane"/>
    <property type="evidence" value="ECO:0007669"/>
    <property type="project" value="TreeGrafter"/>
</dbReference>
<dbReference type="VEuPathDB" id="FungiDB:H257_16978"/>
<feature type="transmembrane region" description="Helical" evidence="6">
    <location>
        <begin position="194"/>
        <end position="213"/>
    </location>
</feature>
<comment type="subcellular location">
    <subcellularLocation>
        <location evidence="1 6">Membrane</location>
        <topology evidence="1 6">Multi-pass membrane protein</topology>
    </subcellularLocation>
</comment>
<dbReference type="GO" id="GO:0016192">
    <property type="term" value="P:vesicle-mediated transport"/>
    <property type="evidence" value="ECO:0007669"/>
    <property type="project" value="TreeGrafter"/>
</dbReference>
<sequence>MGDKSKKLEFIDVSAEPHDSPVTSPRSRAATASSSVENSPRAVPASAGLLSGVTESVRKAKHPVAASFHLLFKLLALGVYILGGFVSNSFVFIFVICVLLLAFDFWTVKVRITSPSPSLELIHEKNVSGRLLVGLRWWNRINEDGSNEWVFESLEDMSEIDPLDAKIFWTALYGAPGVWTLFLLVAVLKFNVEWALIAIVALTLSGANVVGYTKCSKDAKSKMHSMMTAGALEALHSSAGASILSTITNLAFSNAANGSGRSSSRQQPAHPSVVV</sequence>
<dbReference type="GO" id="GO:0009306">
    <property type="term" value="P:protein secretion"/>
    <property type="evidence" value="ECO:0007669"/>
    <property type="project" value="TreeGrafter"/>
</dbReference>
<accession>A0A6A5AHB0</accession>
<evidence type="ECO:0000256" key="2">
    <source>
        <dbReference type="ARBA" id="ARBA00005467"/>
    </source>
</evidence>
<evidence type="ECO:0000256" key="4">
    <source>
        <dbReference type="ARBA" id="ARBA00022989"/>
    </source>
</evidence>
<name>A0A6A5AHB0_APHAT</name>
<feature type="compositionally biased region" description="Basic and acidic residues" evidence="7">
    <location>
        <begin position="1"/>
        <end position="19"/>
    </location>
</feature>
<feature type="compositionally biased region" description="Low complexity" evidence="7">
    <location>
        <begin position="23"/>
        <end position="35"/>
    </location>
</feature>
<feature type="transmembrane region" description="Helical" evidence="6">
    <location>
        <begin position="167"/>
        <end position="188"/>
    </location>
</feature>
<evidence type="ECO:0000313" key="9">
    <source>
        <dbReference type="Proteomes" id="UP000469452"/>
    </source>
</evidence>
<evidence type="ECO:0000256" key="7">
    <source>
        <dbReference type="SAM" id="MobiDB-lite"/>
    </source>
</evidence>
<evidence type="ECO:0000256" key="1">
    <source>
        <dbReference type="ARBA" id="ARBA00004141"/>
    </source>
</evidence>
<dbReference type="AlphaFoldDB" id="A0A6A5AHB0"/>
<keyword evidence="3 6" id="KW-0812">Transmembrane</keyword>
<dbReference type="PANTHER" id="PTHR13019">
    <property type="entry name" value="GOLGI APPARATUS MEMBRANE PROTEIN TVP23"/>
    <property type="match status" value="1"/>
</dbReference>
<dbReference type="PANTHER" id="PTHR13019:SF7">
    <property type="entry name" value="GOLGI APPARATUS MEMBRANE PROTEIN TVP23"/>
    <property type="match status" value="1"/>
</dbReference>
<organism evidence="8 9">
    <name type="scientific">Aphanomyces astaci</name>
    <name type="common">Crayfish plague agent</name>
    <dbReference type="NCBI Taxonomy" id="112090"/>
    <lineage>
        <taxon>Eukaryota</taxon>
        <taxon>Sar</taxon>
        <taxon>Stramenopiles</taxon>
        <taxon>Oomycota</taxon>
        <taxon>Saprolegniomycetes</taxon>
        <taxon>Saprolegniales</taxon>
        <taxon>Verrucalvaceae</taxon>
        <taxon>Aphanomyces</taxon>
    </lineage>
</organism>
<dbReference type="InterPro" id="IPR008564">
    <property type="entry name" value="TVP23-like"/>
</dbReference>
<evidence type="ECO:0000256" key="5">
    <source>
        <dbReference type="ARBA" id="ARBA00023136"/>
    </source>
</evidence>